<dbReference type="PROSITE" id="PS00166">
    <property type="entry name" value="ENOYL_COA_HYDRATASE"/>
    <property type="match status" value="1"/>
</dbReference>
<dbReference type="InterPro" id="IPR018376">
    <property type="entry name" value="Enoyl-CoA_hyd/isom_CS"/>
</dbReference>
<dbReference type="InterPro" id="IPR029045">
    <property type="entry name" value="ClpP/crotonase-like_dom_sf"/>
</dbReference>
<dbReference type="Gene3D" id="1.10.287.2460">
    <property type="match status" value="1"/>
</dbReference>
<evidence type="ECO:0000256" key="2">
    <source>
        <dbReference type="RuleBase" id="RU003707"/>
    </source>
</evidence>
<dbReference type="EMBL" id="JBHSNL010000001">
    <property type="protein sequence ID" value="MFC5544034.1"/>
    <property type="molecule type" value="Genomic_DNA"/>
</dbReference>
<dbReference type="Pfam" id="PF00378">
    <property type="entry name" value="ECH_1"/>
    <property type="match status" value="1"/>
</dbReference>
<dbReference type="InterPro" id="IPR001753">
    <property type="entry name" value="Enoyl-CoA_hydra/iso"/>
</dbReference>
<comment type="caution">
    <text evidence="4">The sequence shown here is derived from an EMBL/GenBank/DDBJ whole genome shotgun (WGS) entry which is preliminary data.</text>
</comment>
<dbReference type="CDD" id="cd06558">
    <property type="entry name" value="crotonase-like"/>
    <property type="match status" value="1"/>
</dbReference>
<dbReference type="RefSeq" id="WP_248155307.1">
    <property type="nucleotide sequence ID" value="NZ_JAKZAJ010000001.1"/>
</dbReference>
<dbReference type="PANTHER" id="PTHR43802:SF1">
    <property type="entry name" value="IP11341P-RELATED"/>
    <property type="match status" value="1"/>
</dbReference>
<dbReference type="Gene3D" id="3.90.226.10">
    <property type="entry name" value="2-enoyl-CoA Hydratase, Chain A, domain 1"/>
    <property type="match status" value="1"/>
</dbReference>
<dbReference type="PANTHER" id="PTHR43802">
    <property type="entry name" value="ENOYL-COA HYDRATASE"/>
    <property type="match status" value="1"/>
</dbReference>
<keyword evidence="5" id="KW-1185">Reference proteome</keyword>
<feature type="region of interest" description="Disordered" evidence="3">
    <location>
        <begin position="73"/>
        <end position="93"/>
    </location>
</feature>
<reference evidence="5" key="1">
    <citation type="journal article" date="2019" name="Int. J. Syst. Evol. Microbiol.">
        <title>The Global Catalogue of Microorganisms (GCM) 10K type strain sequencing project: providing services to taxonomists for standard genome sequencing and annotation.</title>
        <authorList>
            <consortium name="The Broad Institute Genomics Platform"/>
            <consortium name="The Broad Institute Genome Sequencing Center for Infectious Disease"/>
            <person name="Wu L."/>
            <person name="Ma J."/>
        </authorList>
    </citation>
    <scope>NUCLEOTIDE SEQUENCE [LARGE SCALE GENOMIC DNA]</scope>
    <source>
        <strain evidence="5">CGMCC 4.1799</strain>
    </source>
</reference>
<protein>
    <submittedName>
        <fullName evidence="4">Crotonase/enoyl-CoA hydratase family protein</fullName>
    </submittedName>
</protein>
<dbReference type="SUPFAM" id="SSF52096">
    <property type="entry name" value="ClpP/crotonase"/>
    <property type="match status" value="1"/>
</dbReference>
<name>A0ABW0RH22_9GAMM</name>
<evidence type="ECO:0000256" key="3">
    <source>
        <dbReference type="SAM" id="MobiDB-lite"/>
    </source>
</evidence>
<accession>A0ABW0RH22</accession>
<evidence type="ECO:0000256" key="1">
    <source>
        <dbReference type="ARBA" id="ARBA00005254"/>
    </source>
</evidence>
<gene>
    <name evidence="4" type="ORF">ACFPQA_03140</name>
</gene>
<dbReference type="NCBIfam" id="NF006108">
    <property type="entry name" value="PRK08259.1"/>
    <property type="match status" value="1"/>
</dbReference>
<comment type="similarity">
    <text evidence="1 2">Belongs to the enoyl-CoA hydratase/isomerase family.</text>
</comment>
<dbReference type="Proteomes" id="UP001596055">
    <property type="component" value="Unassembled WGS sequence"/>
</dbReference>
<organism evidence="4 5">
    <name type="scientific">Marinobacter koreensis</name>
    <dbReference type="NCBI Taxonomy" id="335974"/>
    <lineage>
        <taxon>Bacteria</taxon>
        <taxon>Pseudomonadati</taxon>
        <taxon>Pseudomonadota</taxon>
        <taxon>Gammaproteobacteria</taxon>
        <taxon>Pseudomonadales</taxon>
        <taxon>Marinobacteraceae</taxon>
        <taxon>Marinobacter</taxon>
    </lineage>
</organism>
<proteinExistence type="inferred from homology"/>
<evidence type="ECO:0000313" key="4">
    <source>
        <dbReference type="EMBL" id="MFC5544034.1"/>
    </source>
</evidence>
<evidence type="ECO:0000313" key="5">
    <source>
        <dbReference type="Proteomes" id="UP001596055"/>
    </source>
</evidence>
<sequence>MPVSNVRTEIAGPVCTIILDRPEKKNAVDRATAKALREAFEQFESDETLRVAVLWGDHGTFCSGADLTAMADPDARNEIDPSGDGPGPMGPTRMELTKPVIAAVAGYAVAGGLELALFCDLRVAEESAVFGVFCRRWGVPLIDGGTVRLPRIVGQSHALDMILTGRPVSADEAYRIGLANRIVPDGQSREAAEALARLIAGFPQRCLKADLASARHQWDLSQADALKEEGRNGYPVVFEEAIAGAGRFASGAGRHGRFED</sequence>